<name>A0A328C743_9DELT</name>
<dbReference type="Proteomes" id="UP000249169">
    <property type="component" value="Unassembled WGS sequence"/>
</dbReference>
<accession>A0A328C743</accession>
<dbReference type="PANTHER" id="PTHR23004:SF7">
    <property type="entry name" value="DUF924-DOMAIN-CONTAINING PROTEIN"/>
    <property type="match status" value="1"/>
</dbReference>
<dbReference type="PANTHER" id="PTHR23004">
    <property type="entry name" value="DOUBLECORTIN DOMAIN CONTAINING 2"/>
    <property type="match status" value="1"/>
</dbReference>
<gene>
    <name evidence="1" type="ORF">DL240_08240</name>
</gene>
<dbReference type="Gene3D" id="1.20.58.320">
    <property type="entry name" value="TPR-like"/>
    <property type="match status" value="1"/>
</dbReference>
<protein>
    <submittedName>
        <fullName evidence="1">DUF924 domain-containing protein</fullName>
    </submittedName>
</protein>
<dbReference type="SUPFAM" id="SSF48452">
    <property type="entry name" value="TPR-like"/>
    <property type="match status" value="1"/>
</dbReference>
<dbReference type="Pfam" id="PF06041">
    <property type="entry name" value="DUF924"/>
    <property type="match status" value="1"/>
</dbReference>
<reference evidence="1 2" key="1">
    <citation type="submission" date="2018-05" db="EMBL/GenBank/DDBJ databases">
        <title>Lujinxingia marina gen. nov. sp. nov., a new facultative anaerobic member of the class Deltaproteobacteria, and proposal of Lujinxingaceae fam. nov.</title>
        <authorList>
            <person name="Li C.-M."/>
        </authorList>
    </citation>
    <scope>NUCLEOTIDE SEQUENCE [LARGE SCALE GENOMIC DNA]</scope>
    <source>
        <strain evidence="1 2">B210</strain>
    </source>
</reference>
<sequence length="207" mass="23938">MTSYQDVLQYWFGTTDAIRDGNFPPEKYRIWFAGGEQVDREIRERFAELVIQARNAELEDWLQSADSRLALILLLDQFTRNIYRGTDQAFAADHLALKYALQAIECGHDQELAPIARAFFYMPLEHDESLEHQDRCVELFESLTHQAPDAHVELFQGFLDYAVQHRDIIARFGRFPHRNAILGRESTAEELAYLEATDVHFGQKASS</sequence>
<dbReference type="InterPro" id="IPR011990">
    <property type="entry name" value="TPR-like_helical_dom_sf"/>
</dbReference>
<dbReference type="Gene3D" id="1.25.40.10">
    <property type="entry name" value="Tetratricopeptide repeat domain"/>
    <property type="match status" value="1"/>
</dbReference>
<organism evidence="1 2">
    <name type="scientific">Lujinxingia litoralis</name>
    <dbReference type="NCBI Taxonomy" id="2211119"/>
    <lineage>
        <taxon>Bacteria</taxon>
        <taxon>Deltaproteobacteria</taxon>
        <taxon>Bradymonadales</taxon>
        <taxon>Lujinxingiaceae</taxon>
        <taxon>Lujinxingia</taxon>
    </lineage>
</organism>
<dbReference type="EMBL" id="QHKO01000003">
    <property type="protein sequence ID" value="RAL22872.1"/>
    <property type="molecule type" value="Genomic_DNA"/>
</dbReference>
<keyword evidence="2" id="KW-1185">Reference proteome</keyword>
<proteinExistence type="predicted"/>
<dbReference type="InterPro" id="IPR010323">
    <property type="entry name" value="DUF924"/>
</dbReference>
<dbReference type="AlphaFoldDB" id="A0A328C743"/>
<comment type="caution">
    <text evidence="1">The sequence shown here is derived from an EMBL/GenBank/DDBJ whole genome shotgun (WGS) entry which is preliminary data.</text>
</comment>
<dbReference type="OrthoDB" id="7593450at2"/>
<evidence type="ECO:0000313" key="1">
    <source>
        <dbReference type="EMBL" id="RAL22872.1"/>
    </source>
</evidence>
<evidence type="ECO:0000313" key="2">
    <source>
        <dbReference type="Proteomes" id="UP000249169"/>
    </source>
</evidence>
<dbReference type="RefSeq" id="WP_111729400.1">
    <property type="nucleotide sequence ID" value="NZ_QHKO01000003.1"/>
</dbReference>